<dbReference type="InterPro" id="IPR032710">
    <property type="entry name" value="NTF2-like_dom_sf"/>
</dbReference>
<dbReference type="RefSeq" id="WP_069294801.1">
    <property type="nucleotide sequence ID" value="NZ_MCRI01000001.1"/>
</dbReference>
<dbReference type="EMBL" id="MCRI01000001">
    <property type="protein sequence ID" value="ODN68227.1"/>
    <property type="molecule type" value="Genomic_DNA"/>
</dbReference>
<dbReference type="AlphaFoldDB" id="A0A1E3GW03"/>
<protein>
    <recommendedName>
        <fullName evidence="3">SnoaL-like domain protein</fullName>
    </recommendedName>
</protein>
<keyword evidence="2" id="KW-1185">Reference proteome</keyword>
<dbReference type="Pfam" id="PF07080">
    <property type="entry name" value="DUF1348"/>
    <property type="match status" value="1"/>
</dbReference>
<accession>A0A1E3GW03</accession>
<gene>
    <name evidence="1" type="ORF">A9E74_00199</name>
</gene>
<reference evidence="1 2" key="1">
    <citation type="submission" date="2016-07" db="EMBL/GenBank/DDBJ databases">
        <title>Draft Genome Sequence of Methylophaga muralis Bur 1.</title>
        <authorList>
            <person name="Vasilenko O.V."/>
            <person name="Doronina N.V."/>
            <person name="Shmareva M.N."/>
            <person name="Tarlachkov S.V."/>
            <person name="Mustakhimov I."/>
            <person name="Trotsenko Y.A."/>
        </authorList>
    </citation>
    <scope>NUCLEOTIDE SEQUENCE [LARGE SCALE GENOMIC DNA]</scope>
    <source>
        <strain evidence="1 2">Bur 1</strain>
    </source>
</reference>
<dbReference type="InterPro" id="IPR009783">
    <property type="entry name" value="DUF1348"/>
</dbReference>
<dbReference type="Gene3D" id="3.10.450.50">
    <property type="match status" value="1"/>
</dbReference>
<comment type="caution">
    <text evidence="1">The sequence shown here is derived from an EMBL/GenBank/DDBJ whole genome shotgun (WGS) entry which is preliminary data.</text>
</comment>
<proteinExistence type="predicted"/>
<dbReference type="STRING" id="291169.A9E74_00199"/>
<organism evidence="1 2">
    <name type="scientific">Methylophaga muralis</name>
    <dbReference type="NCBI Taxonomy" id="291169"/>
    <lineage>
        <taxon>Bacteria</taxon>
        <taxon>Pseudomonadati</taxon>
        <taxon>Pseudomonadota</taxon>
        <taxon>Gammaproteobacteria</taxon>
        <taxon>Thiotrichales</taxon>
        <taxon>Piscirickettsiaceae</taxon>
        <taxon>Methylophaga</taxon>
    </lineage>
</organism>
<name>A0A1E3GW03_9GAMM</name>
<evidence type="ECO:0008006" key="3">
    <source>
        <dbReference type="Google" id="ProtNLM"/>
    </source>
</evidence>
<sequence length="158" mass="19073">MLQTEQKQPFPPFTIETAKQKVRMAEDGWNSRDPEKVSLAYATDSEWRNRSEFPIGREQIKTFLQKKWQSELEYRLVKELWTFTDNKIAVRFAYEWHNEKGQWFRSYGNENWEFDDNGLMKKRYASINDLAIEESERKLTWPLGRRPDDYPGLSELRL</sequence>
<evidence type="ECO:0000313" key="1">
    <source>
        <dbReference type="EMBL" id="ODN68227.1"/>
    </source>
</evidence>
<dbReference type="PATRIC" id="fig|291169.3.peg.203"/>
<evidence type="ECO:0000313" key="2">
    <source>
        <dbReference type="Proteomes" id="UP000094379"/>
    </source>
</evidence>
<dbReference type="Proteomes" id="UP000094379">
    <property type="component" value="Unassembled WGS sequence"/>
</dbReference>
<dbReference type="PANTHER" id="PTHR31757:SF0">
    <property type="entry name" value="SLL0781 PROTEIN"/>
    <property type="match status" value="1"/>
</dbReference>
<dbReference type="SUPFAM" id="SSF54427">
    <property type="entry name" value="NTF2-like"/>
    <property type="match status" value="1"/>
</dbReference>
<dbReference type="PANTHER" id="PTHR31757">
    <property type="entry name" value="SLL0781 PROTEIN"/>
    <property type="match status" value="1"/>
</dbReference>